<name>A0AAW2Q2M4_SESRA</name>
<dbReference type="EMBL" id="JACGWJ010000016">
    <property type="protein sequence ID" value="KAL0361969.1"/>
    <property type="molecule type" value="Genomic_DNA"/>
</dbReference>
<keyword evidence="5" id="KW-0156">Chromatin regulator</keyword>
<evidence type="ECO:0000256" key="4">
    <source>
        <dbReference type="ARBA" id="ARBA00022691"/>
    </source>
</evidence>
<dbReference type="InterPro" id="IPR035445">
    <property type="entry name" value="GYF-like_dom_sf"/>
</dbReference>
<dbReference type="PANTHER" id="PTHR45814:SF2">
    <property type="entry name" value="HISTONE-LYSINE N-METHYLTRANSFERASE SETD1"/>
    <property type="match status" value="1"/>
</dbReference>
<dbReference type="GO" id="GO:0032259">
    <property type="term" value="P:methylation"/>
    <property type="evidence" value="ECO:0007669"/>
    <property type="project" value="UniProtKB-KW"/>
</dbReference>
<evidence type="ECO:0000256" key="6">
    <source>
        <dbReference type="ARBA" id="ARBA00023242"/>
    </source>
</evidence>
<dbReference type="Gene3D" id="3.30.1490.40">
    <property type="match status" value="1"/>
</dbReference>
<dbReference type="GO" id="GO:0042800">
    <property type="term" value="F:histone H3K4 methyltransferase activity"/>
    <property type="evidence" value="ECO:0007669"/>
    <property type="project" value="InterPro"/>
</dbReference>
<keyword evidence="4" id="KW-0949">S-adenosyl-L-methionine</keyword>
<organism evidence="8">
    <name type="scientific">Sesamum radiatum</name>
    <name type="common">Black benniseed</name>
    <dbReference type="NCBI Taxonomy" id="300843"/>
    <lineage>
        <taxon>Eukaryota</taxon>
        <taxon>Viridiplantae</taxon>
        <taxon>Streptophyta</taxon>
        <taxon>Embryophyta</taxon>
        <taxon>Tracheophyta</taxon>
        <taxon>Spermatophyta</taxon>
        <taxon>Magnoliopsida</taxon>
        <taxon>eudicotyledons</taxon>
        <taxon>Gunneridae</taxon>
        <taxon>Pentapetalae</taxon>
        <taxon>asterids</taxon>
        <taxon>lamiids</taxon>
        <taxon>Lamiales</taxon>
        <taxon>Pedaliaceae</taxon>
        <taxon>Sesamum</taxon>
    </lineage>
</organism>
<dbReference type="GO" id="GO:0048188">
    <property type="term" value="C:Set1C/COMPASS complex"/>
    <property type="evidence" value="ECO:0007669"/>
    <property type="project" value="TreeGrafter"/>
</dbReference>
<evidence type="ECO:0000259" key="7">
    <source>
        <dbReference type="PROSITE" id="PS50829"/>
    </source>
</evidence>
<dbReference type="PROSITE" id="PS50829">
    <property type="entry name" value="GYF"/>
    <property type="match status" value="1"/>
</dbReference>
<keyword evidence="6" id="KW-0539">Nucleus</keyword>
<dbReference type="InterPro" id="IPR044570">
    <property type="entry name" value="Set1-like"/>
</dbReference>
<reference evidence="8" key="2">
    <citation type="journal article" date="2024" name="Plant">
        <title>Genomic evolution and insights into agronomic trait innovations of Sesamum species.</title>
        <authorList>
            <person name="Miao H."/>
            <person name="Wang L."/>
            <person name="Qu L."/>
            <person name="Liu H."/>
            <person name="Sun Y."/>
            <person name="Le M."/>
            <person name="Wang Q."/>
            <person name="Wei S."/>
            <person name="Zheng Y."/>
            <person name="Lin W."/>
            <person name="Duan Y."/>
            <person name="Cao H."/>
            <person name="Xiong S."/>
            <person name="Wang X."/>
            <person name="Wei L."/>
            <person name="Li C."/>
            <person name="Ma Q."/>
            <person name="Ju M."/>
            <person name="Zhao R."/>
            <person name="Li G."/>
            <person name="Mu C."/>
            <person name="Tian Q."/>
            <person name="Mei H."/>
            <person name="Zhang T."/>
            <person name="Gao T."/>
            <person name="Zhang H."/>
        </authorList>
    </citation>
    <scope>NUCLEOTIDE SEQUENCE</scope>
    <source>
        <strain evidence="8">G02</strain>
    </source>
</reference>
<proteinExistence type="predicted"/>
<keyword evidence="2" id="KW-0489">Methyltransferase</keyword>
<protein>
    <submittedName>
        <fullName evidence="8">Histone-lysine N-methyltransferase ATXR7</fullName>
    </submittedName>
</protein>
<evidence type="ECO:0000256" key="2">
    <source>
        <dbReference type="ARBA" id="ARBA00022603"/>
    </source>
</evidence>
<dbReference type="SUPFAM" id="SSF55277">
    <property type="entry name" value="GYF domain"/>
    <property type="match status" value="1"/>
</dbReference>
<feature type="domain" description="GYF" evidence="7">
    <location>
        <begin position="137"/>
        <end position="182"/>
    </location>
</feature>
<dbReference type="PANTHER" id="PTHR45814">
    <property type="entry name" value="HISTONE-LYSINE N-METHYLTRANSFERASE SETD1"/>
    <property type="match status" value="1"/>
</dbReference>
<keyword evidence="3" id="KW-0808">Transferase</keyword>
<evidence type="ECO:0000313" key="8">
    <source>
        <dbReference type="EMBL" id="KAL0361969.1"/>
    </source>
</evidence>
<accession>A0AAW2Q2M4</accession>
<comment type="subcellular location">
    <subcellularLocation>
        <location evidence="1">Nucleus</location>
    </subcellularLocation>
</comment>
<sequence>MSNELNMNDAEYSQICDAGGSSNLGYGSPAYVSGWMYVNQNGQMCGPYIQHQLYEGLYTGFLPEELPVYPVLNGNLLNPVPLNYFKQFPDHVATGFVYLNVPAPRGKESRNDCHGSNDQKLIPEKSDIDVKFPLEMNLVGCFEDEEGRKHGPHSLTELYSWCHYGYIRRLVDDMTVSSSGSS</sequence>
<dbReference type="InterPro" id="IPR003169">
    <property type="entry name" value="GYF"/>
</dbReference>
<evidence type="ECO:0000256" key="5">
    <source>
        <dbReference type="ARBA" id="ARBA00022853"/>
    </source>
</evidence>
<reference evidence="8" key="1">
    <citation type="submission" date="2020-06" db="EMBL/GenBank/DDBJ databases">
        <authorList>
            <person name="Li T."/>
            <person name="Hu X."/>
            <person name="Zhang T."/>
            <person name="Song X."/>
            <person name="Zhang H."/>
            <person name="Dai N."/>
            <person name="Sheng W."/>
            <person name="Hou X."/>
            <person name="Wei L."/>
        </authorList>
    </citation>
    <scope>NUCLEOTIDE SEQUENCE</scope>
    <source>
        <strain evidence="8">G02</strain>
        <tissue evidence="8">Leaf</tissue>
    </source>
</reference>
<comment type="caution">
    <text evidence="8">The sequence shown here is derived from an EMBL/GenBank/DDBJ whole genome shotgun (WGS) entry which is preliminary data.</text>
</comment>
<evidence type="ECO:0000256" key="3">
    <source>
        <dbReference type="ARBA" id="ARBA00022679"/>
    </source>
</evidence>
<evidence type="ECO:0000256" key="1">
    <source>
        <dbReference type="ARBA" id="ARBA00004123"/>
    </source>
</evidence>
<gene>
    <name evidence="8" type="ORF">Sradi_3881400</name>
</gene>
<dbReference type="AlphaFoldDB" id="A0AAW2Q2M4"/>